<evidence type="ECO:0000256" key="1">
    <source>
        <dbReference type="ARBA" id="ARBA00022617"/>
    </source>
</evidence>
<dbReference type="GO" id="GO:0046872">
    <property type="term" value="F:metal ion binding"/>
    <property type="evidence" value="ECO:0007669"/>
    <property type="project" value="UniProtKB-KW"/>
</dbReference>
<feature type="chain" id="PRO_5038140276" evidence="5">
    <location>
        <begin position="27"/>
        <end position="536"/>
    </location>
</feature>
<keyword evidence="5" id="KW-0732">Signal</keyword>
<dbReference type="InterPro" id="IPR009056">
    <property type="entry name" value="Cyt_c-like_dom"/>
</dbReference>
<dbReference type="Gene3D" id="1.10.760.10">
    <property type="entry name" value="Cytochrome c-like domain"/>
    <property type="match status" value="1"/>
</dbReference>
<dbReference type="Pfam" id="PF00034">
    <property type="entry name" value="Cytochrom_C"/>
    <property type="match status" value="1"/>
</dbReference>
<dbReference type="RefSeq" id="WP_201673400.1">
    <property type="nucleotide sequence ID" value="NZ_JAEQNE010000001.1"/>
</dbReference>
<sequence length="536" mass="57566">MRRSWRAAFGALLLSLVGSWGAAAFAADAASAPGDLLALGRALYLEGRRADGSPLVAGRAGGLLLTGAEAACANCHRRSGLGGAEGRSYIPPVTGAALFTAMPAGKGPSALGDGRPAYAEASLAHALREGVDASGRKLDFLMPRYRLDDREVKALQAWLRALPQAPVAEAGVLHFATVIAPEVPPERGEAMVGVLQACFEEHNAGPQPERGRRKLAADMRQREGRKWQLHVWQLQGPQDGWERQLSQRAGEQPVFALVGGIGRHWQPVHGFCERSGVPCLFPHVDAPVTDPAGFYPLYLGKGALLEAGLVARDIAPRAEARVTQVLREDDAAAEAAAEALRRALAEQGIATRELRIPAQAPLTPGTLAAVQPDDTLMLWLRPADLQRLAAVAPVAAQVYVSATLAQNDKLPLPEAWKARILVAYPFELPQRRAVRIGQLRQWLQANGLALSDERVQADAYVACKALRTAMMEAEDHLGPDYLVERLEVNMERSTATGMYPRLALGNGQRFASKTGYLVRIDDRSGGLVPVGERTTP</sequence>
<evidence type="ECO:0000256" key="2">
    <source>
        <dbReference type="ARBA" id="ARBA00022723"/>
    </source>
</evidence>
<dbReference type="InterPro" id="IPR036909">
    <property type="entry name" value="Cyt_c-like_dom_sf"/>
</dbReference>
<dbReference type="EMBL" id="JAEQNE010000001">
    <property type="protein sequence ID" value="MBL0390822.1"/>
    <property type="molecule type" value="Genomic_DNA"/>
</dbReference>
<dbReference type="AlphaFoldDB" id="A0A936YYA6"/>
<protein>
    <submittedName>
        <fullName evidence="7">Cytochrome C</fullName>
    </submittedName>
</protein>
<dbReference type="SUPFAM" id="SSF46626">
    <property type="entry name" value="Cytochrome c"/>
    <property type="match status" value="1"/>
</dbReference>
<evidence type="ECO:0000313" key="8">
    <source>
        <dbReference type="Proteomes" id="UP000599109"/>
    </source>
</evidence>
<evidence type="ECO:0000259" key="6">
    <source>
        <dbReference type="PROSITE" id="PS51007"/>
    </source>
</evidence>
<comment type="caution">
    <text evidence="7">The sequence shown here is derived from an EMBL/GenBank/DDBJ whole genome shotgun (WGS) entry which is preliminary data.</text>
</comment>
<dbReference type="SUPFAM" id="SSF53822">
    <property type="entry name" value="Periplasmic binding protein-like I"/>
    <property type="match status" value="1"/>
</dbReference>
<dbReference type="GO" id="GO:0020037">
    <property type="term" value="F:heme binding"/>
    <property type="evidence" value="ECO:0007669"/>
    <property type="project" value="InterPro"/>
</dbReference>
<gene>
    <name evidence="7" type="ORF">JJ685_06675</name>
</gene>
<dbReference type="InterPro" id="IPR028082">
    <property type="entry name" value="Peripla_BP_I"/>
</dbReference>
<proteinExistence type="predicted"/>
<keyword evidence="1 4" id="KW-0349">Heme</keyword>
<feature type="signal peptide" evidence="5">
    <location>
        <begin position="1"/>
        <end position="26"/>
    </location>
</feature>
<evidence type="ECO:0000313" key="7">
    <source>
        <dbReference type="EMBL" id="MBL0390822.1"/>
    </source>
</evidence>
<keyword evidence="3 4" id="KW-0408">Iron</keyword>
<organism evidence="7 8">
    <name type="scientific">Ramlibacter monticola</name>
    <dbReference type="NCBI Taxonomy" id="1926872"/>
    <lineage>
        <taxon>Bacteria</taxon>
        <taxon>Pseudomonadati</taxon>
        <taxon>Pseudomonadota</taxon>
        <taxon>Betaproteobacteria</taxon>
        <taxon>Burkholderiales</taxon>
        <taxon>Comamonadaceae</taxon>
        <taxon>Ramlibacter</taxon>
    </lineage>
</organism>
<evidence type="ECO:0000256" key="3">
    <source>
        <dbReference type="ARBA" id="ARBA00023004"/>
    </source>
</evidence>
<dbReference type="PROSITE" id="PS51007">
    <property type="entry name" value="CYTC"/>
    <property type="match status" value="1"/>
</dbReference>
<feature type="domain" description="Cytochrome c" evidence="6">
    <location>
        <begin position="47"/>
        <end position="163"/>
    </location>
</feature>
<dbReference type="GO" id="GO:0009055">
    <property type="term" value="F:electron transfer activity"/>
    <property type="evidence" value="ECO:0007669"/>
    <property type="project" value="InterPro"/>
</dbReference>
<keyword evidence="2 4" id="KW-0479">Metal-binding</keyword>
<evidence type="ECO:0000256" key="5">
    <source>
        <dbReference type="SAM" id="SignalP"/>
    </source>
</evidence>
<accession>A0A936YYA6</accession>
<reference evidence="7 8" key="1">
    <citation type="journal article" date="2017" name="Int. J. Syst. Evol. Microbiol.">
        <title>Ramlibacter monticola sp. nov., isolated from forest soil.</title>
        <authorList>
            <person name="Chaudhary D.K."/>
            <person name="Kim J."/>
        </authorList>
    </citation>
    <scope>NUCLEOTIDE SEQUENCE [LARGE SCALE GENOMIC DNA]</scope>
    <source>
        <strain evidence="7 8">KACC 19175</strain>
    </source>
</reference>
<keyword evidence="8" id="KW-1185">Reference proteome</keyword>
<name>A0A936YYA6_9BURK</name>
<dbReference type="Proteomes" id="UP000599109">
    <property type="component" value="Unassembled WGS sequence"/>
</dbReference>
<evidence type="ECO:0000256" key="4">
    <source>
        <dbReference type="PROSITE-ProRule" id="PRU00433"/>
    </source>
</evidence>